<dbReference type="NCBIfam" id="NF004041">
    <property type="entry name" value="PRK05541.1"/>
    <property type="match status" value="1"/>
</dbReference>
<name>A0ABT4VCB4_9HELI</name>
<dbReference type="Pfam" id="PF01583">
    <property type="entry name" value="APS_kinase"/>
    <property type="match status" value="1"/>
</dbReference>
<organism evidence="8 9">
    <name type="scientific">Helicobacter ibis</name>
    <dbReference type="NCBI Taxonomy" id="2962633"/>
    <lineage>
        <taxon>Bacteria</taxon>
        <taxon>Pseudomonadati</taxon>
        <taxon>Campylobacterota</taxon>
        <taxon>Epsilonproteobacteria</taxon>
        <taxon>Campylobacterales</taxon>
        <taxon>Helicobacteraceae</taxon>
        <taxon>Helicobacter</taxon>
    </lineage>
</organism>
<dbReference type="InterPro" id="IPR050512">
    <property type="entry name" value="Sulf_AdTrans/APS_kinase"/>
</dbReference>
<comment type="function">
    <text evidence="6">Catalyzes the synthesis of activated sulfate.</text>
</comment>
<gene>
    <name evidence="8" type="primary">cysC</name>
    <name evidence="8" type="ORF">PF021_01455</name>
</gene>
<sequence>MCVVDKDGRGLVIWLCGLAGSGKSTIGRALSQKLREKIPNVVYLDGDELRDLLGAYGYDREGRIEVALKRSKFAHFLSSQGQVVVVTTISLFDEIYQYNRETLKNYLEVYVKCDLEELKRRDQKGLYSKALNGEIRDVVGIDIAYDNPNADVVIENSEQNNLDKKLDEILKRVTI</sequence>
<keyword evidence="5 6" id="KW-0067">ATP-binding</keyword>
<evidence type="ECO:0000256" key="2">
    <source>
        <dbReference type="ARBA" id="ARBA00012121"/>
    </source>
</evidence>
<dbReference type="Gene3D" id="3.40.50.300">
    <property type="entry name" value="P-loop containing nucleotide triphosphate hydrolases"/>
    <property type="match status" value="1"/>
</dbReference>
<dbReference type="Proteomes" id="UP001210261">
    <property type="component" value="Unassembled WGS sequence"/>
</dbReference>
<dbReference type="InterPro" id="IPR027417">
    <property type="entry name" value="P-loop_NTPase"/>
</dbReference>
<evidence type="ECO:0000256" key="3">
    <source>
        <dbReference type="ARBA" id="ARBA00022679"/>
    </source>
</evidence>
<keyword evidence="6 8" id="KW-0418">Kinase</keyword>
<evidence type="ECO:0000256" key="1">
    <source>
        <dbReference type="ARBA" id="ARBA00001823"/>
    </source>
</evidence>
<evidence type="ECO:0000313" key="9">
    <source>
        <dbReference type="Proteomes" id="UP001210261"/>
    </source>
</evidence>
<keyword evidence="4 6" id="KW-0547">Nucleotide-binding</keyword>
<dbReference type="EC" id="2.7.1.25" evidence="2 6"/>
<dbReference type="PANTHER" id="PTHR42700:SF1">
    <property type="entry name" value="SULFATE ADENYLYLTRANSFERASE"/>
    <property type="match status" value="1"/>
</dbReference>
<dbReference type="RefSeq" id="WP_271020630.1">
    <property type="nucleotide sequence ID" value="NZ_JAQHXR010000001.1"/>
</dbReference>
<protein>
    <recommendedName>
        <fullName evidence="2 6">Adenylyl-sulfate kinase</fullName>
        <ecNumber evidence="2 6">2.7.1.25</ecNumber>
    </recommendedName>
</protein>
<comment type="similarity">
    <text evidence="6">Belongs to the APS kinase family.</text>
</comment>
<evidence type="ECO:0000259" key="7">
    <source>
        <dbReference type="Pfam" id="PF01583"/>
    </source>
</evidence>
<reference evidence="8 9" key="1">
    <citation type="submission" date="2023-01" db="EMBL/GenBank/DDBJ databases">
        <title>Description of Helicobacter ibis sp. nov. isolated from faecal droppings of black-faced ibis (Theristicus melanopis).</title>
        <authorList>
            <person name="Lopez-Cantillo M."/>
            <person name="Vidal-Veuthey B."/>
            <person name="Mella A."/>
            <person name="De La Haba R."/>
            <person name="Collado L."/>
        </authorList>
    </citation>
    <scope>NUCLEOTIDE SEQUENCE [LARGE SCALE GENOMIC DNA]</scope>
    <source>
        <strain evidence="8 9">A82</strain>
    </source>
</reference>
<evidence type="ECO:0000256" key="5">
    <source>
        <dbReference type="ARBA" id="ARBA00022840"/>
    </source>
</evidence>
<dbReference type="InterPro" id="IPR002891">
    <property type="entry name" value="APS"/>
</dbReference>
<keyword evidence="9" id="KW-1185">Reference proteome</keyword>
<accession>A0ABT4VCB4</accession>
<evidence type="ECO:0000256" key="4">
    <source>
        <dbReference type="ARBA" id="ARBA00022741"/>
    </source>
</evidence>
<comment type="catalytic activity">
    <reaction evidence="1 6">
        <text>adenosine 5'-phosphosulfate + ATP = 3'-phosphoadenylyl sulfate + ADP + H(+)</text>
        <dbReference type="Rhea" id="RHEA:24152"/>
        <dbReference type="ChEBI" id="CHEBI:15378"/>
        <dbReference type="ChEBI" id="CHEBI:30616"/>
        <dbReference type="ChEBI" id="CHEBI:58243"/>
        <dbReference type="ChEBI" id="CHEBI:58339"/>
        <dbReference type="ChEBI" id="CHEBI:456216"/>
        <dbReference type="EC" id="2.7.1.25"/>
    </reaction>
</comment>
<proteinExistence type="inferred from homology"/>
<dbReference type="SUPFAM" id="SSF52540">
    <property type="entry name" value="P-loop containing nucleoside triphosphate hydrolases"/>
    <property type="match status" value="1"/>
</dbReference>
<keyword evidence="3 6" id="KW-0808">Transferase</keyword>
<dbReference type="InterPro" id="IPR059117">
    <property type="entry name" value="APS_kinase_dom"/>
</dbReference>
<dbReference type="NCBIfam" id="TIGR00455">
    <property type="entry name" value="apsK"/>
    <property type="match status" value="1"/>
</dbReference>
<dbReference type="EMBL" id="JAQHXR010000001">
    <property type="protein sequence ID" value="MDA3968338.1"/>
    <property type="molecule type" value="Genomic_DNA"/>
</dbReference>
<evidence type="ECO:0000313" key="8">
    <source>
        <dbReference type="EMBL" id="MDA3968338.1"/>
    </source>
</evidence>
<dbReference type="PRINTS" id="PR01100">
    <property type="entry name" value="SHIKIMTKNASE"/>
</dbReference>
<feature type="domain" description="APS kinase" evidence="7">
    <location>
        <begin position="9"/>
        <end position="154"/>
    </location>
</feature>
<dbReference type="PANTHER" id="PTHR42700">
    <property type="entry name" value="SULFATE ADENYLYLTRANSFERASE"/>
    <property type="match status" value="1"/>
</dbReference>
<evidence type="ECO:0000256" key="6">
    <source>
        <dbReference type="RuleBase" id="RU004347"/>
    </source>
</evidence>
<dbReference type="CDD" id="cd02027">
    <property type="entry name" value="APSK"/>
    <property type="match status" value="1"/>
</dbReference>
<comment type="pathway">
    <text evidence="6">Sulfur metabolism; hydrogen sulfide biosynthesis; sulfite from sulfate: step 2/3.</text>
</comment>
<comment type="caution">
    <text evidence="8">The sequence shown here is derived from an EMBL/GenBank/DDBJ whole genome shotgun (WGS) entry which is preliminary data.</text>
</comment>
<dbReference type="GO" id="GO:0004020">
    <property type="term" value="F:adenylylsulfate kinase activity"/>
    <property type="evidence" value="ECO:0007669"/>
    <property type="project" value="UniProtKB-EC"/>
</dbReference>